<name>A0A2R6C5R1_9ARCH</name>
<comment type="caution">
    <text evidence="1">The sequence shown here is derived from an EMBL/GenBank/DDBJ whole genome shotgun (WGS) entry which is preliminary data.</text>
</comment>
<organism evidence="1 2">
    <name type="scientific">Candidatus Marsarchaeota G2 archaeon BE_D</name>
    <dbReference type="NCBI Taxonomy" id="1978158"/>
    <lineage>
        <taxon>Archaea</taxon>
        <taxon>Candidatus Marsarchaeota</taxon>
        <taxon>Candidatus Marsarchaeota group 2</taxon>
    </lineage>
</organism>
<evidence type="ECO:0000313" key="2">
    <source>
        <dbReference type="Proteomes" id="UP000242015"/>
    </source>
</evidence>
<reference evidence="1 2" key="1">
    <citation type="submission" date="2017-04" db="EMBL/GenBank/DDBJ databases">
        <title>Novel microbial lineages endemic to geothermal iron-oxide mats fill important gaps in the evolutionary history of Archaea.</title>
        <authorList>
            <person name="Jay Z.J."/>
            <person name="Beam J.P."/>
            <person name="Dlakic M."/>
            <person name="Rusch D.B."/>
            <person name="Kozubal M.A."/>
            <person name="Inskeep W.P."/>
        </authorList>
    </citation>
    <scope>NUCLEOTIDE SEQUENCE [LARGE SCALE GENOMIC DNA]</scope>
    <source>
        <strain evidence="1">BE_D</strain>
    </source>
</reference>
<evidence type="ECO:0000313" key="1">
    <source>
        <dbReference type="EMBL" id="PSO06184.1"/>
    </source>
</evidence>
<proteinExistence type="predicted"/>
<accession>A0A2R6C5R1</accession>
<gene>
    <name evidence="1" type="ORF">B9Q04_17350</name>
</gene>
<sequence>MLYISDNAGYFPHDGNLLIDSEVVVGDKHVKCDPYLSNIAALFGGLFRLNTSGYVVMCSYTVSTSIVSFQASAYTQTSWFAGVNTNMFGCVAFATSAPSYSGYSGILLFEVLSGVSLGPQFFLSLGFPSLSVSTISYSNSIVVTLSATTSFSFSGTVSSVAVLGALDWTNPRTGTASSQFVHLIYAVLQTPITFSANQPVTYYLTLTFR</sequence>
<dbReference type="Proteomes" id="UP000242015">
    <property type="component" value="Unassembled WGS sequence"/>
</dbReference>
<protein>
    <submittedName>
        <fullName evidence="1">Uncharacterized protein</fullName>
    </submittedName>
</protein>
<dbReference type="EMBL" id="NEXF01000569">
    <property type="protein sequence ID" value="PSO06184.1"/>
    <property type="molecule type" value="Genomic_DNA"/>
</dbReference>
<dbReference type="AlphaFoldDB" id="A0A2R6C5R1"/>